<keyword evidence="3" id="KW-1185">Reference proteome</keyword>
<comment type="caution">
    <text evidence="2">The sequence shown here is derived from an EMBL/GenBank/DDBJ whole genome shotgun (WGS) entry which is preliminary data.</text>
</comment>
<proteinExistence type="predicted"/>
<evidence type="ECO:0000259" key="1">
    <source>
        <dbReference type="Pfam" id="PF01755"/>
    </source>
</evidence>
<evidence type="ECO:0000313" key="2">
    <source>
        <dbReference type="EMBL" id="TNG93059.1"/>
    </source>
</evidence>
<dbReference type="CDD" id="cd06532">
    <property type="entry name" value="Glyco_transf_25"/>
    <property type="match status" value="1"/>
</dbReference>
<dbReference type="EMBL" id="VDGV01000014">
    <property type="protein sequence ID" value="TNG93059.1"/>
    <property type="molecule type" value="Genomic_DNA"/>
</dbReference>
<dbReference type="Pfam" id="PF01755">
    <property type="entry name" value="Glyco_transf_25"/>
    <property type="match status" value="1"/>
</dbReference>
<feature type="domain" description="Glycosyl transferase family 25" evidence="1">
    <location>
        <begin position="10"/>
        <end position="193"/>
    </location>
</feature>
<evidence type="ECO:0000313" key="3">
    <source>
        <dbReference type="Proteomes" id="UP000305526"/>
    </source>
</evidence>
<name>A0ABY2XZ20_9PAST</name>
<organism evidence="2 3">
    <name type="scientific">Testudinibacter aquarius</name>
    <dbReference type="NCBI Taxonomy" id="1524974"/>
    <lineage>
        <taxon>Bacteria</taxon>
        <taxon>Pseudomonadati</taxon>
        <taxon>Pseudomonadota</taxon>
        <taxon>Gammaproteobacteria</taxon>
        <taxon>Pasteurellales</taxon>
        <taxon>Pasteurellaceae</taxon>
        <taxon>Testudinibacter</taxon>
    </lineage>
</organism>
<protein>
    <submittedName>
        <fullName evidence="2">Glycosyltransferase family 25 protein</fullName>
    </submittedName>
</protein>
<dbReference type="InterPro" id="IPR002654">
    <property type="entry name" value="Glyco_trans_25"/>
</dbReference>
<reference evidence="2 3" key="1">
    <citation type="submission" date="2019-05" db="EMBL/GenBank/DDBJ databases">
        <title>Pasteurellaceae isolates from reptiles.</title>
        <authorList>
            <person name="Bojesen A.M."/>
            <person name="Lund E."/>
        </authorList>
    </citation>
    <scope>NUCLEOTIDE SEQUENCE [LARGE SCALE GENOMIC DNA]</scope>
    <source>
        <strain evidence="2 3">ELNT2x</strain>
    </source>
</reference>
<accession>A0ABY2XZ20</accession>
<sequence>MSYSGNNMIPKIYVINLKTSIDRKEHMDQQFKLLVKKHPELKLNIEYFPAVHGTREPKHPLFKKYNAGKHFTRKGRHLSLSELGCFASHYLVWQQCLNNGMPIIVLEDDANLLDNFVYFLQEANDLAEKYQFLWLHKNHRSSKYITIAKTQYFTVAKYFREFMCTTGYLLTPETAQKFINYFDEIIYPVDDQMSRFYENKVENFSVYPPCIIDAELESIITQEGRSKSALNILSKLKREYYSTKDNICRFIYNLKYRI</sequence>
<dbReference type="Proteomes" id="UP000305526">
    <property type="component" value="Unassembled WGS sequence"/>
</dbReference>
<gene>
    <name evidence="2" type="ORF">FHQ21_02525</name>
</gene>